<name>A0A517U0K2_9BACT</name>
<reference evidence="4 5" key="1">
    <citation type="submission" date="2019-02" db="EMBL/GenBank/DDBJ databases">
        <title>Deep-cultivation of Planctomycetes and their phenomic and genomic characterization uncovers novel biology.</title>
        <authorList>
            <person name="Wiegand S."/>
            <person name="Jogler M."/>
            <person name="Boedeker C."/>
            <person name="Pinto D."/>
            <person name="Vollmers J."/>
            <person name="Rivas-Marin E."/>
            <person name="Kohn T."/>
            <person name="Peeters S.H."/>
            <person name="Heuer A."/>
            <person name="Rast P."/>
            <person name="Oberbeckmann S."/>
            <person name="Bunk B."/>
            <person name="Jeske O."/>
            <person name="Meyerdierks A."/>
            <person name="Storesund J.E."/>
            <person name="Kallscheuer N."/>
            <person name="Luecker S."/>
            <person name="Lage O.M."/>
            <person name="Pohl T."/>
            <person name="Merkel B.J."/>
            <person name="Hornburger P."/>
            <person name="Mueller R.-W."/>
            <person name="Bruemmer F."/>
            <person name="Labrenz M."/>
            <person name="Spormann A.M."/>
            <person name="Op den Camp H."/>
            <person name="Overmann J."/>
            <person name="Amann R."/>
            <person name="Jetten M.S.M."/>
            <person name="Mascher T."/>
            <person name="Medema M.H."/>
            <person name="Devos D.P."/>
            <person name="Kaster A.-K."/>
            <person name="Ovreas L."/>
            <person name="Rohde M."/>
            <person name="Galperin M.Y."/>
            <person name="Jogler C."/>
        </authorList>
    </citation>
    <scope>NUCLEOTIDE SEQUENCE [LARGE SCALE GENOMIC DNA]</scope>
    <source>
        <strain evidence="4 5">I41</strain>
    </source>
</reference>
<dbReference type="EMBL" id="CP036339">
    <property type="protein sequence ID" value="QDT74141.1"/>
    <property type="molecule type" value="Genomic_DNA"/>
</dbReference>
<feature type="compositionally biased region" description="Low complexity" evidence="1">
    <location>
        <begin position="242"/>
        <end position="259"/>
    </location>
</feature>
<dbReference type="Proteomes" id="UP000317909">
    <property type="component" value="Chromosome"/>
</dbReference>
<feature type="region of interest" description="Disordered" evidence="1">
    <location>
        <begin position="235"/>
        <end position="273"/>
    </location>
</feature>
<sequence length="273" mass="28223">MGVRFECPAGHKLHVKTELVGKRGICPECGAKFIVPSFSGERVAADGGVATNSSVAVSATPSPSAVRKTVPGANPPPAAPSPPAAWYIRPAGGGQFGPASDELFAQWVAEGRVSADSWVWRNGWTDWRASVEALREFNGTANTSAPLSMPAAIDSELEEDSPFPDLDLGPSMVPAAAPVRAAAAAPAEMSAADVRRAEIKRRKQRVRAFSILLGIVALAMFVALVFVLTRRNQSAAAPEGDVPPAASKPPAAEEPVSPADSITPAAEAGVAAE</sequence>
<evidence type="ECO:0000313" key="4">
    <source>
        <dbReference type="EMBL" id="QDT74141.1"/>
    </source>
</evidence>
<evidence type="ECO:0000313" key="5">
    <source>
        <dbReference type="Proteomes" id="UP000317909"/>
    </source>
</evidence>
<dbReference type="AlphaFoldDB" id="A0A517U0K2"/>
<feature type="domain" description="GYF" evidence="3">
    <location>
        <begin position="86"/>
        <end position="129"/>
    </location>
</feature>
<dbReference type="OrthoDB" id="292769at2"/>
<organism evidence="4 5">
    <name type="scientific">Lacipirellula limnantheis</name>
    <dbReference type="NCBI Taxonomy" id="2528024"/>
    <lineage>
        <taxon>Bacteria</taxon>
        <taxon>Pseudomonadati</taxon>
        <taxon>Planctomycetota</taxon>
        <taxon>Planctomycetia</taxon>
        <taxon>Pirellulales</taxon>
        <taxon>Lacipirellulaceae</taxon>
        <taxon>Lacipirellula</taxon>
    </lineage>
</organism>
<feature type="transmembrane region" description="Helical" evidence="2">
    <location>
        <begin position="206"/>
        <end position="228"/>
    </location>
</feature>
<dbReference type="Pfam" id="PF14237">
    <property type="entry name" value="GYF_2"/>
    <property type="match status" value="1"/>
</dbReference>
<keyword evidence="5" id="KW-1185">Reference proteome</keyword>
<dbReference type="KEGG" id="llh:I41_33360"/>
<keyword evidence="2" id="KW-1133">Transmembrane helix</keyword>
<evidence type="ECO:0000259" key="3">
    <source>
        <dbReference type="Pfam" id="PF14237"/>
    </source>
</evidence>
<dbReference type="RefSeq" id="WP_145433928.1">
    <property type="nucleotide sequence ID" value="NZ_CP036339.1"/>
</dbReference>
<protein>
    <recommendedName>
        <fullName evidence="3">GYF domain-containing protein</fullName>
    </recommendedName>
</protein>
<keyword evidence="2" id="KW-0472">Membrane</keyword>
<gene>
    <name evidence="4" type="ORF">I41_33360</name>
</gene>
<evidence type="ECO:0000256" key="1">
    <source>
        <dbReference type="SAM" id="MobiDB-lite"/>
    </source>
</evidence>
<accession>A0A517U0K2</accession>
<evidence type="ECO:0000256" key="2">
    <source>
        <dbReference type="SAM" id="Phobius"/>
    </source>
</evidence>
<keyword evidence="2" id="KW-0812">Transmembrane</keyword>
<dbReference type="InterPro" id="IPR025640">
    <property type="entry name" value="GYF_2"/>
</dbReference>
<proteinExistence type="predicted"/>